<evidence type="ECO:0000313" key="2">
    <source>
        <dbReference type="EMBL" id="CAK0904561.1"/>
    </source>
</evidence>
<evidence type="ECO:0000313" key="3">
    <source>
        <dbReference type="Proteomes" id="UP001189429"/>
    </source>
</evidence>
<dbReference type="EMBL" id="CAUYUJ010021415">
    <property type="protein sequence ID" value="CAK0904561.1"/>
    <property type="molecule type" value="Genomic_DNA"/>
</dbReference>
<keyword evidence="1" id="KW-0472">Membrane</keyword>
<keyword evidence="3" id="KW-1185">Reference proteome</keyword>
<keyword evidence="1" id="KW-0812">Transmembrane</keyword>
<sequence>ADSEIVTVLRDQLARCGPQQLAPQPAVSWAFLSGFVSGICLCASIFLRSLRVGQRLLISCDVDPDLYHERLILQNVPGELPCSYLVATPEGDLYEEDLLDSGGEVFLLGPRGGFSGRLPAAATLYRFEAEYLDDNKARFIQEGREELARLQGVAGFVPVGRAAPPGDGPPVRWVAFETRFGKRVGEDVSELPGQRFLYGGRGIITISESQYMAIAWADSFTNGTVADGGDQDVRTLTVRMDSAGRREAVFPDVCKQLDSATISDWRVAGPRTIARLCRALAETGTTPTQQNYWWRSTIGLSMSDNGVDEHLFLSELLEWALCHDFLGFGSFFIGEHISRRYQLWEEVYSHALLEREAGASAAEGVDERRIFLGARRKRRKERRLAAGSGDQADEGGGENIGAAAKAKGRNGARITAVLIFKSGIFCLFLVVGLSTTFSLATRSPLRSAKCVVLVTGVLRKFGFEMVSLLLVNS</sequence>
<protein>
    <submittedName>
        <fullName evidence="2">Uncharacterized protein</fullName>
    </submittedName>
</protein>
<name>A0ABN9XXC6_9DINO</name>
<accession>A0ABN9XXC6</accession>
<dbReference type="Proteomes" id="UP001189429">
    <property type="component" value="Unassembled WGS sequence"/>
</dbReference>
<reference evidence="2" key="1">
    <citation type="submission" date="2023-10" db="EMBL/GenBank/DDBJ databases">
        <authorList>
            <person name="Chen Y."/>
            <person name="Shah S."/>
            <person name="Dougan E. K."/>
            <person name="Thang M."/>
            <person name="Chan C."/>
        </authorList>
    </citation>
    <scope>NUCLEOTIDE SEQUENCE [LARGE SCALE GENOMIC DNA]</scope>
</reference>
<organism evidence="2 3">
    <name type="scientific">Prorocentrum cordatum</name>
    <dbReference type="NCBI Taxonomy" id="2364126"/>
    <lineage>
        <taxon>Eukaryota</taxon>
        <taxon>Sar</taxon>
        <taxon>Alveolata</taxon>
        <taxon>Dinophyceae</taxon>
        <taxon>Prorocentrales</taxon>
        <taxon>Prorocentraceae</taxon>
        <taxon>Prorocentrum</taxon>
    </lineage>
</organism>
<feature type="non-terminal residue" evidence="2">
    <location>
        <position position="1"/>
    </location>
</feature>
<evidence type="ECO:0000256" key="1">
    <source>
        <dbReference type="SAM" id="Phobius"/>
    </source>
</evidence>
<feature type="transmembrane region" description="Helical" evidence="1">
    <location>
        <begin position="27"/>
        <end position="47"/>
    </location>
</feature>
<feature type="transmembrane region" description="Helical" evidence="1">
    <location>
        <begin position="414"/>
        <end position="439"/>
    </location>
</feature>
<comment type="caution">
    <text evidence="2">The sequence shown here is derived from an EMBL/GenBank/DDBJ whole genome shotgun (WGS) entry which is preliminary data.</text>
</comment>
<feature type="non-terminal residue" evidence="2">
    <location>
        <position position="473"/>
    </location>
</feature>
<proteinExistence type="predicted"/>
<keyword evidence="1" id="KW-1133">Transmembrane helix</keyword>
<gene>
    <name evidence="2" type="ORF">PCOR1329_LOCUS80528</name>
</gene>